<dbReference type="InterPro" id="IPR049207">
    <property type="entry name" value="DUF4246_N"/>
</dbReference>
<dbReference type="InterPro" id="IPR025340">
    <property type="entry name" value="DUF4246"/>
</dbReference>
<evidence type="ECO:0000256" key="1">
    <source>
        <dbReference type="SAM" id="MobiDB-lite"/>
    </source>
</evidence>
<evidence type="ECO:0000313" key="5">
    <source>
        <dbReference type="Proteomes" id="UP001172101"/>
    </source>
</evidence>
<feature type="domain" description="DUF4246" evidence="3">
    <location>
        <begin position="24"/>
        <end position="88"/>
    </location>
</feature>
<reference evidence="4" key="1">
    <citation type="submission" date="2023-06" db="EMBL/GenBank/DDBJ databases">
        <title>Genome-scale phylogeny and comparative genomics of the fungal order Sordariales.</title>
        <authorList>
            <consortium name="Lawrence Berkeley National Laboratory"/>
            <person name="Hensen N."/>
            <person name="Bonometti L."/>
            <person name="Westerberg I."/>
            <person name="Brannstrom I.O."/>
            <person name="Guillou S."/>
            <person name="Cros-Aarteil S."/>
            <person name="Calhoun S."/>
            <person name="Haridas S."/>
            <person name="Kuo A."/>
            <person name="Mondo S."/>
            <person name="Pangilinan J."/>
            <person name="Riley R."/>
            <person name="LaButti K."/>
            <person name="Andreopoulos B."/>
            <person name="Lipzen A."/>
            <person name="Chen C."/>
            <person name="Yanf M."/>
            <person name="Daum C."/>
            <person name="Ng V."/>
            <person name="Clum A."/>
            <person name="Steindorff A."/>
            <person name="Ohm R."/>
            <person name="Martin F."/>
            <person name="Silar P."/>
            <person name="Natvig D."/>
            <person name="Lalanne C."/>
            <person name="Gautier V."/>
            <person name="Ament-velasquez S.L."/>
            <person name="Kruys A."/>
            <person name="Hutchinson M.I."/>
            <person name="Powell A.J."/>
            <person name="Barry K."/>
            <person name="Miller A.N."/>
            <person name="Grigoriev I.V."/>
            <person name="Debuchy R."/>
            <person name="Gladieux P."/>
            <person name="Thoren M.H."/>
            <person name="Johannesson H."/>
        </authorList>
    </citation>
    <scope>NUCLEOTIDE SEQUENCE</scope>
    <source>
        <strain evidence="4">SMH2392-1A</strain>
    </source>
</reference>
<gene>
    <name evidence="4" type="ORF">B0T26DRAFT_640862</name>
</gene>
<sequence>METHGNGLAGLVFDNSGQGPLRVPGFVNFPVTVERTPRERFAHGVLDWSQPRLLACEVAMLRLMNAITDKPDWHTHVFDERVVAEWARTETTIGPWPDHDISRLAWEWCISELRDKAHAFAQTNCVTALDSAAGVCKSTIPTGLLEELQTRAAPLHVEGSSNGGNDGEDLPDAPNYNHQQRQDIVDPSLFPLVYGRSLVLADGGYTGHRMFAASGQVSTAPALQHHRYPMPPPLNRSLRFALVRGIEVGSPWFSRRFQWLPFEVSFDEVMKTASTSLAPNVAIGSYINNLHPVSHKSLYETIEKLVSLSIEPWNQVLVHCGPGRLPPRIKTYGVLWSPLTPNEVEDICSRARGNKALHDTFIPAVREYLHLDLFFNRPEVLAYLPTAWVPPSQTFGPDSLRFRQASRFGLRHWLLPEPGISFTYQEWKQGKAGTAIVPKRETRIRGGVMTPEPDHELYNVSLQDSFPGGFQVILRMGSIELTRGRPHEDEDANIHDWHLDGLLNEHIVATSMVYFDSVNVTQLSGALSFRVEASLDSSKHHYESGRFDTLAHIYGLDPRDLGRRRAGGGKALQELGTIAMADGRLLAYPNVLQHKIEPCALLDPSRPGRRRFLALHLVDPHYRVCSTHNVPPQQHDWWAAAGPAKIDWSRHGLPQEVVDQIVDLVDEWPIGIGEAHSLRGELLEEHILATEGVQHGVGRYNF</sequence>
<dbReference type="Proteomes" id="UP001172101">
    <property type="component" value="Unassembled WGS sequence"/>
</dbReference>
<name>A0AA40E310_9PEZI</name>
<dbReference type="PANTHER" id="PTHR33119">
    <property type="entry name" value="IFI3P"/>
    <property type="match status" value="1"/>
</dbReference>
<dbReference type="EMBL" id="JAUIRO010000003">
    <property type="protein sequence ID" value="KAK0723127.1"/>
    <property type="molecule type" value="Genomic_DNA"/>
</dbReference>
<feature type="domain" description="DUF4246" evidence="2">
    <location>
        <begin position="105"/>
        <end position="640"/>
    </location>
</feature>
<keyword evidence="5" id="KW-1185">Reference proteome</keyword>
<evidence type="ECO:0000313" key="4">
    <source>
        <dbReference type="EMBL" id="KAK0723127.1"/>
    </source>
</evidence>
<proteinExistence type="predicted"/>
<organism evidence="4 5">
    <name type="scientific">Lasiosphaeria miniovina</name>
    <dbReference type="NCBI Taxonomy" id="1954250"/>
    <lineage>
        <taxon>Eukaryota</taxon>
        <taxon>Fungi</taxon>
        <taxon>Dikarya</taxon>
        <taxon>Ascomycota</taxon>
        <taxon>Pezizomycotina</taxon>
        <taxon>Sordariomycetes</taxon>
        <taxon>Sordariomycetidae</taxon>
        <taxon>Sordariales</taxon>
        <taxon>Lasiosphaeriaceae</taxon>
        <taxon>Lasiosphaeria</taxon>
    </lineage>
</organism>
<dbReference type="Pfam" id="PF21666">
    <property type="entry name" value="DUF4246_N"/>
    <property type="match status" value="1"/>
</dbReference>
<dbReference type="PANTHER" id="PTHR33119:SF1">
    <property type="entry name" value="FE2OG DIOXYGENASE DOMAIN-CONTAINING PROTEIN"/>
    <property type="match status" value="1"/>
</dbReference>
<dbReference type="InterPro" id="IPR049192">
    <property type="entry name" value="DUF4246_C"/>
</dbReference>
<dbReference type="GeneID" id="85320546"/>
<dbReference type="RefSeq" id="XP_060299051.1">
    <property type="nucleotide sequence ID" value="XM_060437276.1"/>
</dbReference>
<dbReference type="AlphaFoldDB" id="A0AA40E310"/>
<evidence type="ECO:0000259" key="3">
    <source>
        <dbReference type="Pfam" id="PF21666"/>
    </source>
</evidence>
<evidence type="ECO:0000259" key="2">
    <source>
        <dbReference type="Pfam" id="PF14033"/>
    </source>
</evidence>
<feature type="region of interest" description="Disordered" evidence="1">
    <location>
        <begin position="156"/>
        <end position="178"/>
    </location>
</feature>
<comment type="caution">
    <text evidence="4">The sequence shown here is derived from an EMBL/GenBank/DDBJ whole genome shotgun (WGS) entry which is preliminary data.</text>
</comment>
<accession>A0AA40E310</accession>
<dbReference type="Pfam" id="PF14033">
    <property type="entry name" value="DUF4246"/>
    <property type="match status" value="1"/>
</dbReference>
<protein>
    <submittedName>
        <fullName evidence="4">Uncharacterized protein</fullName>
    </submittedName>
</protein>